<evidence type="ECO:0000256" key="1">
    <source>
        <dbReference type="ARBA" id="ARBA00004496"/>
    </source>
</evidence>
<comment type="function">
    <text evidence="11">Acts as a transcriptional regulator. Probably redox-responsive. The apo- but not holo-form probably binds DNA.</text>
</comment>
<comment type="caution">
    <text evidence="13">The sequence shown here is derived from an EMBL/GenBank/DDBJ whole genome shotgun (WGS) entry which is preliminary data.</text>
</comment>
<evidence type="ECO:0000256" key="10">
    <source>
        <dbReference type="ARBA" id="ARBA00023163"/>
    </source>
</evidence>
<dbReference type="InterPro" id="IPR034768">
    <property type="entry name" value="4FE4S_WBL"/>
</dbReference>
<evidence type="ECO:0000256" key="8">
    <source>
        <dbReference type="ARBA" id="ARBA00023125"/>
    </source>
</evidence>
<dbReference type="RefSeq" id="WP_264066319.1">
    <property type="nucleotide sequence ID" value="NZ_JACKTY010000014.1"/>
</dbReference>
<comment type="cofactor">
    <cofactor evidence="11">
        <name>[4Fe-4S] cluster</name>
        <dbReference type="ChEBI" id="CHEBI:49883"/>
    </cofactor>
    <text evidence="11">Binds 1 [4Fe-4S] cluster per subunit. Following nitrosylation of the [4Fe-4S] cluster binds 1 [4Fe-8(NO)] cluster per subunit.</text>
</comment>
<feature type="binding site" evidence="11">
    <location>
        <position position="46"/>
    </location>
    <ligand>
        <name>[4Fe-4S] cluster</name>
        <dbReference type="ChEBI" id="CHEBI:49883"/>
    </ligand>
</feature>
<evidence type="ECO:0000256" key="11">
    <source>
        <dbReference type="HAMAP-Rule" id="MF_01479"/>
    </source>
</evidence>
<evidence type="ECO:0000259" key="12">
    <source>
        <dbReference type="PROSITE" id="PS51674"/>
    </source>
</evidence>
<evidence type="ECO:0000313" key="14">
    <source>
        <dbReference type="Proteomes" id="UP001526201"/>
    </source>
</evidence>
<evidence type="ECO:0000256" key="3">
    <source>
        <dbReference type="ARBA" id="ARBA00022485"/>
    </source>
</evidence>
<keyword evidence="3 11" id="KW-0004">4Fe-4S</keyword>
<dbReference type="PROSITE" id="PS51674">
    <property type="entry name" value="4FE4S_WBL"/>
    <property type="match status" value="1"/>
</dbReference>
<evidence type="ECO:0000256" key="5">
    <source>
        <dbReference type="ARBA" id="ARBA00023004"/>
    </source>
</evidence>
<comment type="PTM">
    <text evidence="11">The Fe-S cluster can be nitrosylated by nitric oxide (NO).</text>
</comment>
<organism evidence="13 14">
    <name type="scientific">Mycolicibacterium komossense</name>
    <dbReference type="NCBI Taxonomy" id="1779"/>
    <lineage>
        <taxon>Bacteria</taxon>
        <taxon>Bacillati</taxon>
        <taxon>Actinomycetota</taxon>
        <taxon>Actinomycetes</taxon>
        <taxon>Mycobacteriales</taxon>
        <taxon>Mycobacteriaceae</taxon>
        <taxon>Mycolicibacterium</taxon>
    </lineage>
</organism>
<evidence type="ECO:0000256" key="2">
    <source>
        <dbReference type="ARBA" id="ARBA00006597"/>
    </source>
</evidence>
<feature type="binding site" evidence="11">
    <location>
        <position position="17"/>
    </location>
    <ligand>
        <name>[4Fe-4S] cluster</name>
        <dbReference type="ChEBI" id="CHEBI:49883"/>
    </ligand>
</feature>
<keyword evidence="10 11" id="KW-0804">Transcription</keyword>
<keyword evidence="6 11" id="KW-0411">Iron-sulfur</keyword>
<keyword evidence="8 11" id="KW-0238">DNA-binding</keyword>
<keyword evidence="7 11" id="KW-0805">Transcription regulation</keyword>
<feature type="domain" description="4Fe-4S Wbl-type" evidence="12">
    <location>
        <begin position="16"/>
        <end position="79"/>
    </location>
</feature>
<keyword evidence="4 11" id="KW-0479">Metal-binding</keyword>
<reference evidence="13 14" key="1">
    <citation type="journal article" date="2022" name="BMC Genomics">
        <title>Comparative genome analysis of mycobacteria focusing on tRNA and non-coding RNA.</title>
        <authorList>
            <person name="Behra P.R.K."/>
            <person name="Pettersson B.M.F."/>
            <person name="Ramesh M."/>
            <person name="Das S."/>
            <person name="Dasgupta S."/>
            <person name="Kirsebom L.A."/>
        </authorList>
    </citation>
    <scope>NUCLEOTIDE SEQUENCE [LARGE SCALE GENOMIC DNA]</scope>
    <source>
        <strain evidence="13 14">DSM 44078</strain>
    </source>
</reference>
<protein>
    <recommendedName>
        <fullName evidence="11">Transcriptional regulator WhiB</fullName>
    </recommendedName>
</protein>
<comment type="subcellular location">
    <subcellularLocation>
        <location evidence="1 11">Cytoplasm</location>
    </subcellularLocation>
</comment>
<dbReference type="InterPro" id="IPR003482">
    <property type="entry name" value="Whib"/>
</dbReference>
<feature type="binding site" evidence="11">
    <location>
        <position position="49"/>
    </location>
    <ligand>
        <name>[4Fe-4S] cluster</name>
        <dbReference type="ChEBI" id="CHEBI:49883"/>
    </ligand>
</feature>
<dbReference type="Pfam" id="PF02467">
    <property type="entry name" value="Whib"/>
    <property type="match status" value="1"/>
</dbReference>
<gene>
    <name evidence="11" type="primary">whiB</name>
    <name evidence="13" type="ORF">H7J73_05805</name>
</gene>
<dbReference type="PANTHER" id="PTHR38839">
    <property type="entry name" value="TRANSCRIPTIONAL REGULATOR WHID-RELATED"/>
    <property type="match status" value="1"/>
</dbReference>
<evidence type="ECO:0000256" key="7">
    <source>
        <dbReference type="ARBA" id="ARBA00023015"/>
    </source>
</evidence>
<dbReference type="HAMAP" id="MF_01479">
    <property type="entry name" value="WhiB"/>
    <property type="match status" value="1"/>
</dbReference>
<comment type="PTM">
    <text evidence="11">Upon Fe-S cluster removal intramolecular disulfide bonds are formed.</text>
</comment>
<evidence type="ECO:0000313" key="13">
    <source>
        <dbReference type="EMBL" id="MCV7225547.1"/>
    </source>
</evidence>
<proteinExistence type="inferred from homology"/>
<keyword evidence="9 11" id="KW-1015">Disulfide bond</keyword>
<dbReference type="Proteomes" id="UP001526201">
    <property type="component" value="Unassembled WGS sequence"/>
</dbReference>
<keyword evidence="11" id="KW-0963">Cytoplasm</keyword>
<sequence>MPRPLVEDWDWQSRGNCVRWPTEVFFPEDQGRHGLRARQQRAMQICRECPVLRECREHALATPEVHGIWGATTPRERAHLLADSEVPVPRGSTA</sequence>
<comment type="similarity">
    <text evidence="2 11">Belongs to the WhiB family.</text>
</comment>
<evidence type="ECO:0000256" key="9">
    <source>
        <dbReference type="ARBA" id="ARBA00023157"/>
    </source>
</evidence>
<accession>A0ABT3C7V4</accession>
<feature type="binding site" evidence="11">
    <location>
        <position position="55"/>
    </location>
    <ligand>
        <name>[4Fe-4S] cluster</name>
        <dbReference type="ChEBI" id="CHEBI:49883"/>
    </ligand>
</feature>
<name>A0ABT3C7V4_9MYCO</name>
<evidence type="ECO:0000256" key="4">
    <source>
        <dbReference type="ARBA" id="ARBA00022723"/>
    </source>
</evidence>
<keyword evidence="5 11" id="KW-0408">Iron</keyword>
<dbReference type="EMBL" id="JACKTY010000014">
    <property type="protein sequence ID" value="MCV7225547.1"/>
    <property type="molecule type" value="Genomic_DNA"/>
</dbReference>
<evidence type="ECO:0000256" key="6">
    <source>
        <dbReference type="ARBA" id="ARBA00023014"/>
    </source>
</evidence>
<keyword evidence="14" id="KW-1185">Reference proteome</keyword>